<reference evidence="1 2" key="1">
    <citation type="journal article" date="2022" name="Res Sq">
        <title>Evolution of multicellular longitudinally dividing oral cavity symbionts (Neisseriaceae).</title>
        <authorList>
            <person name="Nyongesa S."/>
            <person name="Weber P."/>
            <person name="Bernet E."/>
            <person name="Pullido F."/>
            <person name="Nieckarz M."/>
            <person name="Delaby M."/>
            <person name="Nieves C."/>
            <person name="Viehboeck T."/>
            <person name="Krause N."/>
            <person name="Rivera-Millot A."/>
            <person name="Nakamura A."/>
            <person name="Vischer N."/>
            <person name="VanNieuwenhze M."/>
            <person name="Brun Y."/>
            <person name="Cava F."/>
            <person name="Bulgheresi S."/>
            <person name="Veyrier F."/>
        </authorList>
    </citation>
    <scope>NUCLEOTIDE SEQUENCE [LARGE SCALE GENOMIC DNA]</scope>
    <source>
        <strain evidence="1 2">CCUG 63373m</strain>
    </source>
</reference>
<organism evidence="1 2">
    <name type="scientific">Uruburuella testudinis</name>
    <dbReference type="NCBI Taxonomy" id="1282863"/>
    <lineage>
        <taxon>Bacteria</taxon>
        <taxon>Pseudomonadati</taxon>
        <taxon>Pseudomonadota</taxon>
        <taxon>Betaproteobacteria</taxon>
        <taxon>Neisseriales</taxon>
        <taxon>Neisseriaceae</taxon>
        <taxon>Uruburuella</taxon>
    </lineage>
</organism>
<sequence>MRGFLFLKMQMQGKKRSKIEHLVRLFTQQMRFQEQNTFVNRMVRIPKPIHKRQPIRRRTHMGPVGLAHHA</sequence>
<protein>
    <submittedName>
        <fullName evidence="1">Uncharacterized protein</fullName>
    </submittedName>
</protein>
<evidence type="ECO:0000313" key="2">
    <source>
        <dbReference type="Proteomes" id="UP000829817"/>
    </source>
</evidence>
<keyword evidence="2" id="KW-1185">Reference proteome</keyword>
<proteinExistence type="predicted"/>
<name>A0ABY4DVQ4_9NEIS</name>
<dbReference type="RefSeq" id="WP_244786751.1">
    <property type="nucleotide sequence ID" value="NZ_CP091508.1"/>
</dbReference>
<evidence type="ECO:0000313" key="1">
    <source>
        <dbReference type="EMBL" id="UOO82740.1"/>
    </source>
</evidence>
<dbReference type="EMBL" id="CP091508">
    <property type="protein sequence ID" value="UOO82740.1"/>
    <property type="molecule type" value="Genomic_DNA"/>
</dbReference>
<gene>
    <name evidence="1" type="ORF">LVJ83_04560</name>
</gene>
<accession>A0ABY4DVQ4</accession>
<dbReference type="Proteomes" id="UP000829817">
    <property type="component" value="Chromosome"/>
</dbReference>